<feature type="region of interest" description="Disordered" evidence="1">
    <location>
        <begin position="94"/>
        <end position="120"/>
    </location>
</feature>
<dbReference type="Pfam" id="PF07352">
    <property type="entry name" value="Phage_Mu_Gam"/>
    <property type="match status" value="1"/>
</dbReference>
<dbReference type="RefSeq" id="WP_113884325.1">
    <property type="nucleotide sequence ID" value="NZ_QNSF01000011.1"/>
</dbReference>
<evidence type="ECO:0000256" key="1">
    <source>
        <dbReference type="SAM" id="MobiDB-lite"/>
    </source>
</evidence>
<dbReference type="PIRSF" id="PIRSF015195">
    <property type="entry name" value="DUF1417"/>
    <property type="match status" value="1"/>
</dbReference>
<dbReference type="Proteomes" id="UP000252731">
    <property type="component" value="Unassembled WGS sequence"/>
</dbReference>
<evidence type="ECO:0000313" key="3">
    <source>
        <dbReference type="Proteomes" id="UP000252731"/>
    </source>
</evidence>
<dbReference type="GO" id="GO:0042262">
    <property type="term" value="P:DNA protection"/>
    <property type="evidence" value="ECO:0007669"/>
    <property type="project" value="InterPro"/>
</dbReference>
<comment type="caution">
    <text evidence="2">The sequence shown here is derived from an EMBL/GenBank/DDBJ whole genome shotgun (WGS) entry which is preliminary data.</text>
</comment>
<dbReference type="InterPro" id="IPR009951">
    <property type="entry name" value="Host-nuc_inhib_Gam"/>
</dbReference>
<evidence type="ECO:0000313" key="2">
    <source>
        <dbReference type="EMBL" id="RBP89364.1"/>
    </source>
</evidence>
<dbReference type="SUPFAM" id="SSF161266">
    <property type="entry name" value="Gam-like"/>
    <property type="match status" value="1"/>
</dbReference>
<keyword evidence="3" id="KW-1185">Reference proteome</keyword>
<protein>
    <submittedName>
        <fullName evidence="2">Gam-like protein</fullName>
    </submittedName>
</protein>
<reference evidence="2 3" key="1">
    <citation type="submission" date="2018-06" db="EMBL/GenBank/DDBJ databases">
        <title>Freshwater and sediment microbial communities from various areas in North America, analyzing microbe dynamics in response to fracking.</title>
        <authorList>
            <person name="Lamendella R."/>
        </authorList>
    </citation>
    <scope>NUCLEOTIDE SEQUENCE [LARGE SCALE GENOMIC DNA]</scope>
    <source>
        <strain evidence="2 3">14_TX</strain>
    </source>
</reference>
<accession>A0A366JN85</accession>
<proteinExistence type="predicted"/>
<dbReference type="EMBL" id="QNSF01000011">
    <property type="protein sequence ID" value="RBP89364.1"/>
    <property type="molecule type" value="Genomic_DNA"/>
</dbReference>
<organism evidence="2 3">
    <name type="scientific">Cytobacillus firmus</name>
    <name type="common">Bacillus firmus</name>
    <dbReference type="NCBI Taxonomy" id="1399"/>
    <lineage>
        <taxon>Bacteria</taxon>
        <taxon>Bacillati</taxon>
        <taxon>Bacillota</taxon>
        <taxon>Bacilli</taxon>
        <taxon>Bacillales</taxon>
        <taxon>Bacillaceae</taxon>
        <taxon>Cytobacillus</taxon>
    </lineage>
</organism>
<dbReference type="InterPro" id="IPR009859">
    <property type="entry name" value="Gam-like"/>
</dbReference>
<name>A0A366JN85_CYTFI</name>
<dbReference type="AlphaFoldDB" id="A0A366JN85"/>
<dbReference type="OrthoDB" id="1908548at2"/>
<dbReference type="GO" id="GO:0003690">
    <property type="term" value="F:double-stranded DNA binding"/>
    <property type="evidence" value="ECO:0007669"/>
    <property type="project" value="InterPro"/>
</dbReference>
<sequence>MNQLQKIELMEVEEVTSLSPEETKFEITDKNSLNWAFRKVSALKAQEKEIKQLADAERERISEWERSELSTISNSLSFFETMVAAYHAKQLEEDPKAKTISTPYGKSKSRKSKEAPEKENEEAILQHVIENGMDDYIKTSLKWSDLKKAVKIVEIAGEKTVVDENGQLVPGMTVKPESISFSLEV</sequence>
<gene>
    <name evidence="2" type="ORF">DFO70_11111</name>
</gene>